<name>A0A4R3UQD8_ROSSA</name>
<dbReference type="OrthoDB" id="8759480at2"/>
<dbReference type="RefSeq" id="WP_132573967.1">
    <property type="nucleotide sequence ID" value="NZ_CBCSGL010000019.1"/>
</dbReference>
<dbReference type="EMBL" id="SMBU01000022">
    <property type="protein sequence ID" value="TCU92558.1"/>
    <property type="molecule type" value="Genomic_DNA"/>
</dbReference>
<evidence type="ECO:0000313" key="2">
    <source>
        <dbReference type="EMBL" id="TCU92558.1"/>
    </source>
</evidence>
<accession>A0A4R3UQD8</accession>
<evidence type="ECO:0000256" key="1">
    <source>
        <dbReference type="SAM" id="MobiDB-lite"/>
    </source>
</evidence>
<protein>
    <submittedName>
        <fullName evidence="2">Uncharacterized protein</fullName>
    </submittedName>
</protein>
<sequence length="111" mass="12237">MGLHRGDSVPVTRGHGRRLDPGATADCFWRQKADRSPLDMETNMVNRASTPHPLSQPKLRCQVCKRPLDDPEEPVRSRNCGGDCLQCMADCGDANCIAAMSKIDPDHYSAE</sequence>
<evidence type="ECO:0000313" key="3">
    <source>
        <dbReference type="Proteomes" id="UP000295110"/>
    </source>
</evidence>
<reference evidence="2 3" key="1">
    <citation type="submission" date="2019-03" db="EMBL/GenBank/DDBJ databases">
        <title>Genomic Encyclopedia of Type Strains, Phase IV (KMG-IV): sequencing the most valuable type-strain genomes for metagenomic binning, comparative biology and taxonomic classification.</title>
        <authorList>
            <person name="Goeker M."/>
        </authorList>
    </citation>
    <scope>NUCLEOTIDE SEQUENCE [LARGE SCALE GENOMIC DNA]</scope>
    <source>
        <strain evidence="2 3">DSM 654</strain>
    </source>
</reference>
<comment type="caution">
    <text evidence="2">The sequence shown here is derived from an EMBL/GenBank/DDBJ whole genome shotgun (WGS) entry which is preliminary data.</text>
</comment>
<keyword evidence="3" id="KW-1185">Reference proteome</keyword>
<proteinExistence type="predicted"/>
<organism evidence="2 3">
    <name type="scientific">Roseateles saccharophilus</name>
    <name type="common">Pseudomonas saccharophila</name>
    <dbReference type="NCBI Taxonomy" id="304"/>
    <lineage>
        <taxon>Bacteria</taxon>
        <taxon>Pseudomonadati</taxon>
        <taxon>Pseudomonadota</taxon>
        <taxon>Betaproteobacteria</taxon>
        <taxon>Burkholderiales</taxon>
        <taxon>Sphaerotilaceae</taxon>
        <taxon>Roseateles</taxon>
    </lineage>
</organism>
<dbReference type="AlphaFoldDB" id="A0A4R3UQD8"/>
<dbReference type="Proteomes" id="UP000295110">
    <property type="component" value="Unassembled WGS sequence"/>
</dbReference>
<feature type="region of interest" description="Disordered" evidence="1">
    <location>
        <begin position="1"/>
        <end position="22"/>
    </location>
</feature>
<gene>
    <name evidence="2" type="ORF">EV671_102272</name>
</gene>